<dbReference type="PANTHER" id="PTHR46910">
    <property type="entry name" value="TRANSCRIPTION FACTOR PDR1"/>
    <property type="match status" value="1"/>
</dbReference>
<dbReference type="OrthoDB" id="4456959at2759"/>
<evidence type="ECO:0000313" key="8">
    <source>
        <dbReference type="Proteomes" id="UP000307440"/>
    </source>
</evidence>
<gene>
    <name evidence="7" type="ORF">FA15DRAFT_671074</name>
</gene>
<dbReference type="Pfam" id="PF00172">
    <property type="entry name" value="Zn_clus"/>
    <property type="match status" value="1"/>
</dbReference>
<organism evidence="7 8">
    <name type="scientific">Coprinopsis marcescibilis</name>
    <name type="common">Agaric fungus</name>
    <name type="synonym">Psathyrella marcescibilis</name>
    <dbReference type="NCBI Taxonomy" id="230819"/>
    <lineage>
        <taxon>Eukaryota</taxon>
        <taxon>Fungi</taxon>
        <taxon>Dikarya</taxon>
        <taxon>Basidiomycota</taxon>
        <taxon>Agaricomycotina</taxon>
        <taxon>Agaricomycetes</taxon>
        <taxon>Agaricomycetidae</taxon>
        <taxon>Agaricales</taxon>
        <taxon>Agaricineae</taxon>
        <taxon>Psathyrellaceae</taxon>
        <taxon>Coprinopsis</taxon>
    </lineage>
</organism>
<dbReference type="EMBL" id="ML210230">
    <property type="protein sequence ID" value="TFK22899.1"/>
    <property type="molecule type" value="Genomic_DNA"/>
</dbReference>
<reference evidence="7 8" key="1">
    <citation type="journal article" date="2019" name="Nat. Ecol. Evol.">
        <title>Megaphylogeny resolves global patterns of mushroom evolution.</title>
        <authorList>
            <person name="Varga T."/>
            <person name="Krizsan K."/>
            <person name="Foldi C."/>
            <person name="Dima B."/>
            <person name="Sanchez-Garcia M."/>
            <person name="Sanchez-Ramirez S."/>
            <person name="Szollosi G.J."/>
            <person name="Szarkandi J.G."/>
            <person name="Papp V."/>
            <person name="Albert L."/>
            <person name="Andreopoulos W."/>
            <person name="Angelini C."/>
            <person name="Antonin V."/>
            <person name="Barry K.W."/>
            <person name="Bougher N.L."/>
            <person name="Buchanan P."/>
            <person name="Buyck B."/>
            <person name="Bense V."/>
            <person name="Catcheside P."/>
            <person name="Chovatia M."/>
            <person name="Cooper J."/>
            <person name="Damon W."/>
            <person name="Desjardin D."/>
            <person name="Finy P."/>
            <person name="Geml J."/>
            <person name="Haridas S."/>
            <person name="Hughes K."/>
            <person name="Justo A."/>
            <person name="Karasinski D."/>
            <person name="Kautmanova I."/>
            <person name="Kiss B."/>
            <person name="Kocsube S."/>
            <person name="Kotiranta H."/>
            <person name="LaButti K.M."/>
            <person name="Lechner B.E."/>
            <person name="Liimatainen K."/>
            <person name="Lipzen A."/>
            <person name="Lukacs Z."/>
            <person name="Mihaltcheva S."/>
            <person name="Morgado L.N."/>
            <person name="Niskanen T."/>
            <person name="Noordeloos M.E."/>
            <person name="Ohm R.A."/>
            <person name="Ortiz-Santana B."/>
            <person name="Ovrebo C."/>
            <person name="Racz N."/>
            <person name="Riley R."/>
            <person name="Savchenko A."/>
            <person name="Shiryaev A."/>
            <person name="Soop K."/>
            <person name="Spirin V."/>
            <person name="Szebenyi C."/>
            <person name="Tomsovsky M."/>
            <person name="Tulloss R.E."/>
            <person name="Uehling J."/>
            <person name="Grigoriev I.V."/>
            <person name="Vagvolgyi C."/>
            <person name="Papp T."/>
            <person name="Martin F.M."/>
            <person name="Miettinen O."/>
            <person name="Hibbett D.S."/>
            <person name="Nagy L.G."/>
        </authorList>
    </citation>
    <scope>NUCLEOTIDE SEQUENCE [LARGE SCALE GENOMIC DNA]</scope>
    <source>
        <strain evidence="7 8">CBS 121175</strain>
    </source>
</reference>
<dbReference type="PROSITE" id="PS50048">
    <property type="entry name" value="ZN2_CY6_FUNGAL_2"/>
    <property type="match status" value="1"/>
</dbReference>
<dbReference type="GO" id="GO:0008270">
    <property type="term" value="F:zinc ion binding"/>
    <property type="evidence" value="ECO:0007669"/>
    <property type="project" value="InterPro"/>
</dbReference>
<dbReference type="GO" id="GO:0005634">
    <property type="term" value="C:nucleus"/>
    <property type="evidence" value="ECO:0007669"/>
    <property type="project" value="UniProtKB-SubCell"/>
</dbReference>
<protein>
    <recommendedName>
        <fullName evidence="6">Zn(2)-C6 fungal-type domain-containing protein</fullName>
    </recommendedName>
</protein>
<accession>A0A5C3KQQ8</accession>
<dbReference type="InterPro" id="IPR001138">
    <property type="entry name" value="Zn2Cys6_DnaBD"/>
</dbReference>
<dbReference type="GO" id="GO:0000981">
    <property type="term" value="F:DNA-binding transcription factor activity, RNA polymerase II-specific"/>
    <property type="evidence" value="ECO:0007669"/>
    <property type="project" value="InterPro"/>
</dbReference>
<evidence type="ECO:0000256" key="1">
    <source>
        <dbReference type="ARBA" id="ARBA00004123"/>
    </source>
</evidence>
<dbReference type="Pfam" id="PF04082">
    <property type="entry name" value="Fungal_trans"/>
    <property type="match status" value="1"/>
</dbReference>
<keyword evidence="3" id="KW-0238">DNA-binding</keyword>
<dbReference type="PROSITE" id="PS00463">
    <property type="entry name" value="ZN2_CY6_FUNGAL_1"/>
    <property type="match status" value="1"/>
</dbReference>
<evidence type="ECO:0000313" key="7">
    <source>
        <dbReference type="EMBL" id="TFK22899.1"/>
    </source>
</evidence>
<name>A0A5C3KQQ8_COPMA</name>
<evidence type="ECO:0000256" key="4">
    <source>
        <dbReference type="ARBA" id="ARBA00023242"/>
    </source>
</evidence>
<dbReference type="CDD" id="cd12148">
    <property type="entry name" value="fungal_TF_MHR"/>
    <property type="match status" value="1"/>
</dbReference>
<dbReference type="PANTHER" id="PTHR46910:SF3">
    <property type="entry name" value="HALOTOLERANCE PROTEIN 9-RELATED"/>
    <property type="match status" value="1"/>
</dbReference>
<feature type="compositionally biased region" description="Polar residues" evidence="5">
    <location>
        <begin position="666"/>
        <end position="677"/>
    </location>
</feature>
<dbReference type="SMART" id="SM00066">
    <property type="entry name" value="GAL4"/>
    <property type="match status" value="1"/>
</dbReference>
<dbReference type="GO" id="GO:0003677">
    <property type="term" value="F:DNA binding"/>
    <property type="evidence" value="ECO:0007669"/>
    <property type="project" value="UniProtKB-KW"/>
</dbReference>
<dbReference type="AlphaFoldDB" id="A0A5C3KQQ8"/>
<dbReference type="GO" id="GO:0006351">
    <property type="term" value="P:DNA-templated transcription"/>
    <property type="evidence" value="ECO:0007669"/>
    <property type="project" value="InterPro"/>
</dbReference>
<feature type="domain" description="Zn(2)-C6 fungal-type" evidence="6">
    <location>
        <begin position="18"/>
        <end position="51"/>
    </location>
</feature>
<dbReference type="SUPFAM" id="SSF57701">
    <property type="entry name" value="Zn2/Cys6 DNA-binding domain"/>
    <property type="match status" value="1"/>
</dbReference>
<dbReference type="STRING" id="230819.A0A5C3KQQ8"/>
<evidence type="ECO:0000256" key="3">
    <source>
        <dbReference type="ARBA" id="ARBA00023125"/>
    </source>
</evidence>
<keyword evidence="8" id="KW-1185">Reference proteome</keyword>
<comment type="subcellular location">
    <subcellularLocation>
        <location evidence="1">Nucleus</location>
    </subcellularLocation>
</comment>
<dbReference type="SMART" id="SM00906">
    <property type="entry name" value="Fungal_trans"/>
    <property type="match status" value="1"/>
</dbReference>
<evidence type="ECO:0000256" key="2">
    <source>
        <dbReference type="ARBA" id="ARBA00022723"/>
    </source>
</evidence>
<evidence type="ECO:0000256" key="5">
    <source>
        <dbReference type="SAM" id="MobiDB-lite"/>
    </source>
</evidence>
<dbReference type="Proteomes" id="UP000307440">
    <property type="component" value="Unassembled WGS sequence"/>
</dbReference>
<keyword evidence="2" id="KW-0479">Metal-binding</keyword>
<dbReference type="Gene3D" id="4.10.240.10">
    <property type="entry name" value="Zn(2)-C6 fungal-type DNA-binding domain"/>
    <property type="match status" value="1"/>
</dbReference>
<dbReference type="InterPro" id="IPR036864">
    <property type="entry name" value="Zn2-C6_fun-type_DNA-bd_sf"/>
</dbReference>
<dbReference type="InterPro" id="IPR007219">
    <property type="entry name" value="XnlR_reg_dom"/>
</dbReference>
<dbReference type="InterPro" id="IPR050987">
    <property type="entry name" value="AtrR-like"/>
</dbReference>
<evidence type="ECO:0000259" key="6">
    <source>
        <dbReference type="PROSITE" id="PS50048"/>
    </source>
</evidence>
<proteinExistence type="predicted"/>
<dbReference type="CDD" id="cd00067">
    <property type="entry name" value="GAL4"/>
    <property type="match status" value="1"/>
</dbReference>
<sequence>MVQGGTEAGVKQRRTRGACDICRQKKIRCDSSITPGNRCSNCIAFNAVCTRILANKAKVTVRRFRRSGKSASTMHEYTGERRDNMRPLIDDILSSTYQAPSEPAIVSSVLFSLASYARALEDKLLATLTSSNIPEASNESSPKAGAEDLVQWCSQSQKNDLDWLADNLKALGLNATKDRIVSRSSTVGPVDAALEFGRGWLSSSQNSGPGLAKFRRPEFWAIQKWEIAPPSSIPEQPLVFPEPDLLQHLTALYFERFNMVLPILHRPTFERSVQAGLHLKDRNFGAVVLAVCANGSRYSKDPRVICEGTNSELSSGYQWFRQLKMCRESHSPAPTLDEFQVYYLACMYLHGTSQPERCWYLMGLAIRAAQDVGLHRHNRQERPTVESELRKRIWWALTLGDAVISIAVGRPRAVHPSDYDVDLPIACDDEYWENEDPSLAFKQPPGRPSFVHLFINTLTLFNILGSAIACFYCIKPYHNGLRVEEGWEEKALSELDSSLNAWVDAVPDHLRWDPNREDALFFDQSAVLFNTYYWVQIIVHRPFIASRNRQTSSFSSLAICTNAARACSRIMEAHASRYNMLPLPHVQATLLISGLVLLISIWQARQAGVPLNEAREMEGVYRCARILASGERKWYPAGRFHDVLRCLSLVSNLPWPTAPHSELENEPTQGAASTSLAGSGHVPSGLRDVSEIPISPISFDFPVYSSELSKPVFQSYQQSDSNSNSLDDFEAMFSQSVVTNSGNGYQAQGIDSTFADASSSISDQFFAYNPNAANGSSQAMGLANVDLWADVPSAFDWSDWGAYIASVEALSQYGGPSASQNLF</sequence>
<feature type="region of interest" description="Disordered" evidence="5">
    <location>
        <begin position="659"/>
        <end position="682"/>
    </location>
</feature>
<keyword evidence="4" id="KW-0539">Nucleus</keyword>